<sequence>MYWWVDGIHTGLRSDGSDGQCLLVIIGVTPDDRKERVAIGDGYRESKASWAEVLLDLKSRGLQAGPLAAVGDGAMGFWAALEEVFPATRAQRCWFHKMGNVLNALPKSQHGRAKADLQAIWMAATRADAFAAFDRFVTIYGAKYPKATGVLTKARDSLLTFYDFPAEHWQHIRTTNAIESTFATVRHRTTRMRNCVSRATFLGLAFKLIEEAEKTWRRINGAEHIELLLKGIPFKDGAPAQDNPPDQQKLAA</sequence>
<evidence type="ECO:0000256" key="1">
    <source>
        <dbReference type="ARBA" id="ARBA00002190"/>
    </source>
</evidence>
<evidence type="ECO:0000256" key="3">
    <source>
        <dbReference type="ARBA" id="ARBA00022578"/>
    </source>
</evidence>
<keyword evidence="6" id="KW-0814">Transposable element</keyword>
<organism evidence="7">
    <name type="scientific">Cupriavidus necator</name>
    <name type="common">Alcaligenes eutrophus</name>
    <name type="synonym">Ralstonia eutropha</name>
    <dbReference type="NCBI Taxonomy" id="106590"/>
    <lineage>
        <taxon>Bacteria</taxon>
        <taxon>Pseudomonadati</taxon>
        <taxon>Pseudomonadota</taxon>
        <taxon>Betaproteobacteria</taxon>
        <taxon>Burkholderiales</taxon>
        <taxon>Burkholderiaceae</taxon>
        <taxon>Cupriavidus</taxon>
    </lineage>
</organism>
<proteinExistence type="inferred from homology"/>
<dbReference type="PANTHER" id="PTHR33217">
    <property type="entry name" value="TRANSPOSASE FOR INSERTION SEQUENCE ELEMENT IS1081"/>
    <property type="match status" value="1"/>
</dbReference>
<keyword evidence="5 6" id="KW-0233">DNA recombination</keyword>
<accession>A0A1K0IEN6</accession>
<evidence type="ECO:0000256" key="4">
    <source>
        <dbReference type="ARBA" id="ARBA00023125"/>
    </source>
</evidence>
<reference evidence="7" key="1">
    <citation type="submission" date="2016-09" db="EMBL/GenBank/DDBJ databases">
        <authorList>
            <person name="Capua I."/>
            <person name="De Benedictis P."/>
            <person name="Joannis T."/>
            <person name="Lombin L.H."/>
            <person name="Cattoli G."/>
        </authorList>
    </citation>
    <scope>NUCLEOTIDE SEQUENCE</scope>
    <source>
        <strain evidence="7">B9</strain>
    </source>
</reference>
<dbReference type="PROSITE" id="PS01007">
    <property type="entry name" value="TRANSPOSASE_MUTATOR"/>
    <property type="match status" value="1"/>
</dbReference>
<keyword evidence="3 6" id="KW-0815">Transposition</keyword>
<keyword evidence="4 6" id="KW-0238">DNA-binding</keyword>
<evidence type="ECO:0000256" key="6">
    <source>
        <dbReference type="RuleBase" id="RU365089"/>
    </source>
</evidence>
<evidence type="ECO:0000256" key="2">
    <source>
        <dbReference type="ARBA" id="ARBA00010961"/>
    </source>
</evidence>
<name>A0A1K0IEN6_CUPNE</name>
<comment type="function">
    <text evidence="1 6">Required for the transposition of the insertion element.</text>
</comment>
<gene>
    <name evidence="7" type="ORF">CNECB9_2540032</name>
</gene>
<dbReference type="InterPro" id="IPR001207">
    <property type="entry name" value="Transposase_mutator"/>
</dbReference>
<dbReference type="AlphaFoldDB" id="A0A1K0IEN6"/>
<evidence type="ECO:0000256" key="5">
    <source>
        <dbReference type="ARBA" id="ARBA00023172"/>
    </source>
</evidence>
<evidence type="ECO:0000313" key="7">
    <source>
        <dbReference type="EMBL" id="SCU75799.1"/>
    </source>
</evidence>
<dbReference type="PANTHER" id="PTHR33217:SF9">
    <property type="entry name" value="MUTATOR FAMILY TRANSPOSASE"/>
    <property type="match status" value="1"/>
</dbReference>
<dbReference type="GO" id="GO:0003677">
    <property type="term" value="F:DNA binding"/>
    <property type="evidence" value="ECO:0007669"/>
    <property type="project" value="UniProtKB-UniRule"/>
</dbReference>
<protein>
    <recommendedName>
        <fullName evidence="6">Mutator family transposase</fullName>
    </recommendedName>
</protein>
<dbReference type="EMBL" id="FMSH01000173">
    <property type="protein sequence ID" value="SCU75799.1"/>
    <property type="molecule type" value="Genomic_DNA"/>
</dbReference>
<dbReference type="GO" id="GO:0004803">
    <property type="term" value="F:transposase activity"/>
    <property type="evidence" value="ECO:0007669"/>
    <property type="project" value="UniProtKB-UniRule"/>
</dbReference>
<comment type="similarity">
    <text evidence="2 6">Belongs to the transposase mutator family.</text>
</comment>
<dbReference type="NCBIfam" id="NF033543">
    <property type="entry name" value="transpos_IS256"/>
    <property type="match status" value="1"/>
</dbReference>
<dbReference type="Pfam" id="PF00872">
    <property type="entry name" value="Transposase_mut"/>
    <property type="match status" value="1"/>
</dbReference>
<dbReference type="GO" id="GO:0006313">
    <property type="term" value="P:DNA transposition"/>
    <property type="evidence" value="ECO:0007669"/>
    <property type="project" value="UniProtKB-UniRule"/>
</dbReference>